<protein>
    <submittedName>
        <fullName evidence="2">Putative transcriptional repressor</fullName>
    </submittedName>
</protein>
<dbReference type="Pfam" id="PF00717">
    <property type="entry name" value="Peptidase_S24"/>
    <property type="match status" value="1"/>
</dbReference>
<name>A0A2H4J441_9CAUD</name>
<dbReference type="CDD" id="cd00093">
    <property type="entry name" value="HTH_XRE"/>
    <property type="match status" value="1"/>
</dbReference>
<dbReference type="InterPro" id="IPR039418">
    <property type="entry name" value="LexA-like"/>
</dbReference>
<dbReference type="InterPro" id="IPR010982">
    <property type="entry name" value="Lambda_DNA-bd_dom_sf"/>
</dbReference>
<dbReference type="GO" id="GO:0003677">
    <property type="term" value="F:DNA binding"/>
    <property type="evidence" value="ECO:0007669"/>
    <property type="project" value="InterPro"/>
</dbReference>
<dbReference type="InterPro" id="IPR015927">
    <property type="entry name" value="Peptidase_S24_S26A/B/C"/>
</dbReference>
<proteinExistence type="predicted"/>
<dbReference type="InterPro" id="IPR036286">
    <property type="entry name" value="LexA/Signal_pep-like_sf"/>
</dbReference>
<dbReference type="PROSITE" id="PS50943">
    <property type="entry name" value="HTH_CROC1"/>
    <property type="match status" value="1"/>
</dbReference>
<evidence type="ECO:0000313" key="3">
    <source>
        <dbReference type="EMBL" id="ASN70027.1"/>
    </source>
</evidence>
<dbReference type="Gene3D" id="2.10.109.10">
    <property type="entry name" value="Umud Fragment, subunit A"/>
    <property type="match status" value="1"/>
</dbReference>
<gene>
    <name evidence="2" type="ORF">7S8_34</name>
    <name evidence="3" type="ORF">8AX1_33</name>
</gene>
<dbReference type="SUPFAM" id="SSF51306">
    <property type="entry name" value="LexA/Signal peptidase"/>
    <property type="match status" value="1"/>
</dbReference>
<dbReference type="SUPFAM" id="SSF47413">
    <property type="entry name" value="lambda repressor-like DNA-binding domains"/>
    <property type="match status" value="1"/>
</dbReference>
<dbReference type="SMART" id="SM00530">
    <property type="entry name" value="HTH_XRE"/>
    <property type="match status" value="1"/>
</dbReference>
<evidence type="ECO:0000259" key="1">
    <source>
        <dbReference type="PROSITE" id="PS50943"/>
    </source>
</evidence>
<evidence type="ECO:0000313" key="2">
    <source>
        <dbReference type="EMBL" id="ASN69962.1"/>
    </source>
</evidence>
<dbReference type="PANTHER" id="PTHR33516:SF2">
    <property type="entry name" value="LEXA REPRESSOR-RELATED"/>
    <property type="match status" value="1"/>
</dbReference>
<dbReference type="EMBL" id="MF417900">
    <property type="protein sequence ID" value="ASN70027.1"/>
    <property type="molecule type" value="Genomic_DNA"/>
</dbReference>
<dbReference type="Pfam" id="PF13443">
    <property type="entry name" value="HTH_26"/>
    <property type="match status" value="1"/>
</dbReference>
<dbReference type="PANTHER" id="PTHR33516">
    <property type="entry name" value="LEXA REPRESSOR"/>
    <property type="match status" value="1"/>
</dbReference>
<accession>A0A2H4J441</accession>
<sequence length="203" mass="22835">MTKEKDLKRLMELKSGSIKAFSKEIGLAYTTVRSILERGVFNAKVENVIKICKGLNIKPEEIMDIEQPQLETLPVKKIPVVSKISAGLPIYSEENLIDYIYFATNKLNSDKEEFGLKVSGDSMDKIFRDGDIVVVEKDSVVENGQLGVVMINGYNATVKRIRYNGDQIILIPESNNQEHLPQVYGKDDEIKIIGRVVASQKLF</sequence>
<organism evidence="2">
    <name type="scientific">uncultured Caudovirales phage</name>
    <dbReference type="NCBI Taxonomy" id="2100421"/>
    <lineage>
        <taxon>Viruses</taxon>
        <taxon>Duplodnaviria</taxon>
        <taxon>Heunggongvirae</taxon>
        <taxon>Uroviricota</taxon>
        <taxon>Caudoviricetes</taxon>
        <taxon>Peduoviridae</taxon>
        <taxon>Maltschvirus</taxon>
        <taxon>Maltschvirus maltsch</taxon>
    </lineage>
</organism>
<feature type="domain" description="HTH cro/C1-type" evidence="1">
    <location>
        <begin position="7"/>
        <end position="62"/>
    </location>
</feature>
<dbReference type="InterPro" id="IPR050077">
    <property type="entry name" value="LexA_repressor"/>
</dbReference>
<reference evidence="2" key="1">
    <citation type="submission" date="2017-06" db="EMBL/GenBank/DDBJ databases">
        <title>Novel phages from South African skin metaviromes.</title>
        <authorList>
            <person name="van Zyl L.J."/>
            <person name="Abrahams Y."/>
            <person name="Stander E.A."/>
            <person name="Kirby B.M."/>
            <person name="Clavaud C."/>
            <person name="Farcet C."/>
            <person name="Breton L."/>
            <person name="Trindade M.I."/>
        </authorList>
    </citation>
    <scope>NUCLEOTIDE SEQUENCE</scope>
</reference>
<dbReference type="Gene3D" id="1.10.260.40">
    <property type="entry name" value="lambda repressor-like DNA-binding domains"/>
    <property type="match status" value="1"/>
</dbReference>
<dbReference type="CDD" id="cd06529">
    <property type="entry name" value="S24_LexA-like"/>
    <property type="match status" value="1"/>
</dbReference>
<dbReference type="EMBL" id="MF417899">
    <property type="protein sequence ID" value="ASN69962.1"/>
    <property type="molecule type" value="Genomic_DNA"/>
</dbReference>
<dbReference type="InterPro" id="IPR001387">
    <property type="entry name" value="Cro/C1-type_HTH"/>
</dbReference>